<dbReference type="Proteomes" id="UP000476820">
    <property type="component" value="Unassembled WGS sequence"/>
</dbReference>
<comment type="caution">
    <text evidence="5">The sequence shown here is derived from an EMBL/GenBank/DDBJ whole genome shotgun (WGS) entry which is preliminary data.</text>
</comment>
<keyword evidence="2" id="KW-0547">Nucleotide-binding</keyword>
<dbReference type="GO" id="GO:0005524">
    <property type="term" value="F:ATP binding"/>
    <property type="evidence" value="ECO:0007669"/>
    <property type="project" value="UniProtKB-KW"/>
</dbReference>
<dbReference type="InterPro" id="IPR003593">
    <property type="entry name" value="AAA+_ATPase"/>
</dbReference>
<evidence type="ECO:0000313" key="7">
    <source>
        <dbReference type="Proteomes" id="UP000473681"/>
    </source>
</evidence>
<dbReference type="PROSITE" id="PS50893">
    <property type="entry name" value="ABC_TRANSPORTER_2"/>
    <property type="match status" value="1"/>
</dbReference>
<dbReference type="EMBL" id="SWOV01000016">
    <property type="protein sequence ID" value="NFF87769.1"/>
    <property type="molecule type" value="Genomic_DNA"/>
</dbReference>
<evidence type="ECO:0000256" key="1">
    <source>
        <dbReference type="ARBA" id="ARBA00022448"/>
    </source>
</evidence>
<dbReference type="PANTHER" id="PTHR42781:SF4">
    <property type="entry name" value="SPERMIDINE_PUTRESCINE IMPORT ATP-BINDING PROTEIN POTA"/>
    <property type="match status" value="1"/>
</dbReference>
<dbReference type="RefSeq" id="WP_012450648.1">
    <property type="nucleotide sequence ID" value="NZ_CP010520.1"/>
</dbReference>
<gene>
    <name evidence="5" type="ORF">FC774_07775</name>
    <name evidence="6" type="ORF">FDB51_04340</name>
</gene>
<dbReference type="InterPro" id="IPR003439">
    <property type="entry name" value="ABC_transporter-like_ATP-bd"/>
</dbReference>
<evidence type="ECO:0000313" key="6">
    <source>
        <dbReference type="EMBL" id="NFN34370.1"/>
    </source>
</evidence>
<name>A0A0L9Y6M0_CLOBO</name>
<feature type="domain" description="ABC transporter" evidence="4">
    <location>
        <begin position="2"/>
        <end position="233"/>
    </location>
</feature>
<dbReference type="SMART" id="SM00382">
    <property type="entry name" value="AAA"/>
    <property type="match status" value="1"/>
</dbReference>
<accession>A0A0L9Y6M0</accession>
<dbReference type="PANTHER" id="PTHR42781">
    <property type="entry name" value="SPERMIDINE/PUTRESCINE IMPORT ATP-BINDING PROTEIN POTA"/>
    <property type="match status" value="1"/>
</dbReference>
<dbReference type="AlphaFoldDB" id="A0A0L9Y6M0"/>
<protein>
    <submittedName>
        <fullName evidence="5">ATP-binding cassette domain-containing protein</fullName>
    </submittedName>
</protein>
<dbReference type="InterPro" id="IPR017871">
    <property type="entry name" value="ABC_transporter-like_CS"/>
</dbReference>
<dbReference type="Gene3D" id="3.40.50.300">
    <property type="entry name" value="P-loop containing nucleotide triphosphate hydrolases"/>
    <property type="match status" value="1"/>
</dbReference>
<keyword evidence="1" id="KW-0813">Transport</keyword>
<keyword evidence="3 5" id="KW-0067">ATP-binding</keyword>
<evidence type="ECO:0000313" key="8">
    <source>
        <dbReference type="Proteomes" id="UP000476820"/>
    </source>
</evidence>
<dbReference type="Proteomes" id="UP000473681">
    <property type="component" value="Unassembled WGS sequence"/>
</dbReference>
<dbReference type="Pfam" id="PF00005">
    <property type="entry name" value="ABC_tran"/>
    <property type="match status" value="1"/>
</dbReference>
<dbReference type="InterPro" id="IPR050093">
    <property type="entry name" value="ABC_SmlMolc_Importer"/>
</dbReference>
<dbReference type="PROSITE" id="PS00211">
    <property type="entry name" value="ABC_TRANSPORTER_1"/>
    <property type="match status" value="1"/>
</dbReference>
<dbReference type="OrthoDB" id="9802264at2"/>
<dbReference type="EMBL" id="SWVK01000004">
    <property type="protein sequence ID" value="NFN34370.1"/>
    <property type="molecule type" value="Genomic_DNA"/>
</dbReference>
<evidence type="ECO:0000256" key="2">
    <source>
        <dbReference type="ARBA" id="ARBA00022741"/>
    </source>
</evidence>
<evidence type="ECO:0000313" key="5">
    <source>
        <dbReference type="EMBL" id="NFF87769.1"/>
    </source>
</evidence>
<evidence type="ECO:0000259" key="4">
    <source>
        <dbReference type="PROSITE" id="PS50893"/>
    </source>
</evidence>
<sequence length="349" mass="39709">MSLYVNIKKELSSISLNVEFNHKKGILGFLGASGSGKSMSLKCIAGLDKPEQGKIILNDTILFDSEKNISVSCKNRKIGFLFQNYALFPNMTVEENIKVGLLNSKKANINNLVNKYINRFGLSGLEKNYPWQLSGGQQQRVALARALITSPDILLLDEPFSALDHHLRHNMEKELLSILENYDGTVIFVTHDIEEAYRVCDNIIVYDNGSALNLREKNSLFINPQSLAEARLTGCKNISRIKIIDNNKIYAEDWGHEYIIKSTCDINNISYIGIREHNIKLCNDKNIANTFPFIVENIIENPFDYTIYLKTPNKITSNLINFRLTKDLINFHKADLIYLTFSADDLFLF</sequence>
<evidence type="ECO:0000256" key="3">
    <source>
        <dbReference type="ARBA" id="ARBA00022840"/>
    </source>
</evidence>
<reference evidence="7 8" key="1">
    <citation type="submission" date="2019-04" db="EMBL/GenBank/DDBJ databases">
        <title>Genome sequencing of Clostridium botulinum Groups I-IV and Clostridium butyricum.</title>
        <authorList>
            <person name="Brunt J."/>
            <person name="Van Vliet A.H.M."/>
            <person name="Stringer S.C."/>
            <person name="Carter A.T."/>
            <person name="Peck M.W."/>
        </authorList>
    </citation>
    <scope>NUCLEOTIDE SEQUENCE [LARGE SCALE GENOMIC DNA]</scope>
    <source>
        <strain evidence="5 8">1605</strain>
        <strain evidence="6 7">CB-K-33E</strain>
    </source>
</reference>
<dbReference type="InterPro" id="IPR027417">
    <property type="entry name" value="P-loop_NTPase"/>
</dbReference>
<organism evidence="5 8">
    <name type="scientific">Clostridium botulinum</name>
    <dbReference type="NCBI Taxonomy" id="1491"/>
    <lineage>
        <taxon>Bacteria</taxon>
        <taxon>Bacillati</taxon>
        <taxon>Bacillota</taxon>
        <taxon>Clostridia</taxon>
        <taxon>Eubacteriales</taxon>
        <taxon>Clostridiaceae</taxon>
        <taxon>Clostridium</taxon>
    </lineage>
</organism>
<proteinExistence type="predicted"/>
<dbReference type="GO" id="GO:0016887">
    <property type="term" value="F:ATP hydrolysis activity"/>
    <property type="evidence" value="ECO:0007669"/>
    <property type="project" value="InterPro"/>
</dbReference>
<dbReference type="SUPFAM" id="SSF52540">
    <property type="entry name" value="P-loop containing nucleoside triphosphate hydrolases"/>
    <property type="match status" value="1"/>
</dbReference>